<dbReference type="GeneID" id="77846514"/>
<dbReference type="EMBL" id="JABEVU030000001">
    <property type="protein sequence ID" value="MDB0581354.1"/>
    <property type="molecule type" value="Genomic_DNA"/>
</dbReference>
<proteinExistence type="predicted"/>
<name>A0ABT4YKZ0_9STAP</name>
<dbReference type="Proteomes" id="UP000527860">
    <property type="component" value="Unassembled WGS sequence"/>
</dbReference>
<dbReference type="RefSeq" id="WP_156964996.1">
    <property type="nucleotide sequence ID" value="NZ_JABEVU030000001.1"/>
</dbReference>
<evidence type="ECO:0008006" key="3">
    <source>
        <dbReference type="Google" id="ProtNLM"/>
    </source>
</evidence>
<organism evidence="1 2">
    <name type="scientific">Salinicoccus roseus</name>
    <dbReference type="NCBI Taxonomy" id="45670"/>
    <lineage>
        <taxon>Bacteria</taxon>
        <taxon>Bacillati</taxon>
        <taxon>Bacillota</taxon>
        <taxon>Bacilli</taxon>
        <taxon>Bacillales</taxon>
        <taxon>Staphylococcaceae</taxon>
        <taxon>Salinicoccus</taxon>
    </lineage>
</organism>
<gene>
    <name evidence="1" type="ORF">F7P68_0012545</name>
</gene>
<keyword evidence="2" id="KW-1185">Reference proteome</keyword>
<reference evidence="2" key="1">
    <citation type="submission" date="2020-04" db="EMBL/GenBank/DDBJ databases">
        <title>Genome analysis and biological profiling of marine Cellulosimicrobium funkei MOSEL-ME6.</title>
        <authorList>
            <person name="Tanveer F."/>
            <person name="Xie Y."/>
            <person name="Shinwari Z.K."/>
        </authorList>
    </citation>
    <scope>NUCLEOTIDE SEQUENCE [LARGE SCALE GENOMIC DNA]</scope>
    <source>
        <strain evidence="2">MOSEL-ME25</strain>
    </source>
</reference>
<evidence type="ECO:0000313" key="1">
    <source>
        <dbReference type="EMBL" id="MDB0581354.1"/>
    </source>
</evidence>
<protein>
    <recommendedName>
        <fullName evidence="3">DUF4264 domain-containing protein</fullName>
    </recommendedName>
</protein>
<reference evidence="1 2" key="2">
    <citation type="submission" date="2022-12" db="EMBL/GenBank/DDBJ databases">
        <title>Genome analysis and biological profiling of marine Salinicoccus roseus MOSEL-ME25.</title>
        <authorList>
            <person name="Mirza F.T."/>
            <person name="Xie Y."/>
            <person name="Shinwari Z.K."/>
        </authorList>
    </citation>
    <scope>NUCLEOTIDE SEQUENCE [LARGE SCALE GENOMIC DNA]</scope>
    <source>
        <strain evidence="1 2">MOSEL-ME25</strain>
    </source>
</reference>
<sequence length="50" mass="6020">MRVKVVDLYSNFESQLNKVFEHLEKRNKQVVNIIFDKEDGKVTRATILYY</sequence>
<evidence type="ECO:0000313" key="2">
    <source>
        <dbReference type="Proteomes" id="UP000527860"/>
    </source>
</evidence>
<comment type="caution">
    <text evidence="1">The sequence shown here is derived from an EMBL/GenBank/DDBJ whole genome shotgun (WGS) entry which is preliminary data.</text>
</comment>
<accession>A0ABT4YKZ0</accession>